<sequence>MSRSPQPAGAFEGVPALVTGGGSGIGAAVAALLTARGARVAVLDRDPGGAPEGTLALEADVTDEGAVRAAVERAAAELGGLQVVVANAGIGATGTVEDNDDEEWRHVLDVNLLGVVRTDRAALPHLRRAAAGRPGAASLTHTCSIAATAGLPQRALYSASKGALYSLTLAMAADHVREGIRVNCVNPGTVDTPWVGRLLDRAQDPAAERAALEARQPTGRLVWPEEVAEAVAHLADPRAGAVTGTALAVDGGMQGLRLRPEPR</sequence>
<dbReference type="PROSITE" id="PS00061">
    <property type="entry name" value="ADH_SHORT"/>
    <property type="match status" value="1"/>
</dbReference>
<dbReference type="InterPro" id="IPR020904">
    <property type="entry name" value="Sc_DH/Rdtase_CS"/>
</dbReference>
<name>A0A6C1C0H8_9ACTN</name>
<dbReference type="Gene3D" id="3.40.50.720">
    <property type="entry name" value="NAD(P)-binding Rossmann-like Domain"/>
    <property type="match status" value="1"/>
</dbReference>
<dbReference type="GeneID" id="75184789"/>
<dbReference type="CDD" id="cd05233">
    <property type="entry name" value="SDR_c"/>
    <property type="match status" value="1"/>
</dbReference>
<keyword evidence="2" id="KW-0560">Oxidoreductase</keyword>
<evidence type="ECO:0000313" key="3">
    <source>
        <dbReference type="EMBL" id="TGG82328.1"/>
    </source>
</evidence>
<dbReference type="RefSeq" id="WP_016467869.1">
    <property type="nucleotide sequence ID" value="NZ_BBQG01000040.1"/>
</dbReference>
<reference evidence="3 4" key="1">
    <citation type="submission" date="2018-10" db="EMBL/GenBank/DDBJ databases">
        <title>Isolation of pseudouridimycin from Streptomyces albus DSM 40763.</title>
        <authorList>
            <person name="Rosenqvist P."/>
            <person name="Metsae-Ketelae M."/>
            <person name="Virta P."/>
        </authorList>
    </citation>
    <scope>NUCLEOTIDE SEQUENCE [LARGE SCALE GENOMIC DNA]</scope>
    <source>
        <strain evidence="3 4">DSM 40763</strain>
    </source>
</reference>
<dbReference type="InterPro" id="IPR002347">
    <property type="entry name" value="SDR_fam"/>
</dbReference>
<dbReference type="PANTHER" id="PTHR43477:SF1">
    <property type="entry name" value="DIHYDROANTICAPSIN 7-DEHYDROGENASE"/>
    <property type="match status" value="1"/>
</dbReference>
<evidence type="ECO:0000313" key="4">
    <source>
        <dbReference type="Proteomes" id="UP000298111"/>
    </source>
</evidence>
<dbReference type="Proteomes" id="UP000298111">
    <property type="component" value="Unassembled WGS sequence"/>
</dbReference>
<evidence type="ECO:0000256" key="2">
    <source>
        <dbReference type="ARBA" id="ARBA00023002"/>
    </source>
</evidence>
<dbReference type="SUPFAM" id="SSF51735">
    <property type="entry name" value="NAD(P)-binding Rossmann-fold domains"/>
    <property type="match status" value="1"/>
</dbReference>
<gene>
    <name evidence="3" type="ORF">D8771_17215</name>
</gene>
<dbReference type="InterPro" id="IPR036291">
    <property type="entry name" value="NAD(P)-bd_dom_sf"/>
</dbReference>
<comment type="caution">
    <text evidence="3">The sequence shown here is derived from an EMBL/GenBank/DDBJ whole genome shotgun (WGS) entry which is preliminary data.</text>
</comment>
<proteinExistence type="inferred from homology"/>
<dbReference type="AlphaFoldDB" id="A0A6C1C0H8"/>
<protein>
    <submittedName>
        <fullName evidence="3">SDR family oxidoreductase</fullName>
    </submittedName>
</protein>
<dbReference type="GO" id="GO:0016491">
    <property type="term" value="F:oxidoreductase activity"/>
    <property type="evidence" value="ECO:0007669"/>
    <property type="project" value="UniProtKB-KW"/>
</dbReference>
<dbReference type="PANTHER" id="PTHR43477">
    <property type="entry name" value="DIHYDROANTICAPSIN 7-DEHYDROGENASE"/>
    <property type="match status" value="1"/>
</dbReference>
<dbReference type="FunFam" id="3.40.50.720:FF:000084">
    <property type="entry name" value="Short-chain dehydrogenase reductase"/>
    <property type="match status" value="1"/>
</dbReference>
<evidence type="ECO:0000256" key="1">
    <source>
        <dbReference type="ARBA" id="ARBA00006484"/>
    </source>
</evidence>
<dbReference type="EMBL" id="RCIY01000062">
    <property type="protein sequence ID" value="TGG82328.1"/>
    <property type="molecule type" value="Genomic_DNA"/>
</dbReference>
<comment type="similarity">
    <text evidence="1">Belongs to the short-chain dehydrogenases/reductases (SDR) family.</text>
</comment>
<organism evidence="3 4">
    <name type="scientific">Streptomyces albus</name>
    <dbReference type="NCBI Taxonomy" id="1888"/>
    <lineage>
        <taxon>Bacteria</taxon>
        <taxon>Bacillati</taxon>
        <taxon>Actinomycetota</taxon>
        <taxon>Actinomycetes</taxon>
        <taxon>Kitasatosporales</taxon>
        <taxon>Streptomycetaceae</taxon>
        <taxon>Streptomyces</taxon>
    </lineage>
</organism>
<dbReference type="InterPro" id="IPR051122">
    <property type="entry name" value="SDR_DHRS6-like"/>
</dbReference>
<dbReference type="Pfam" id="PF13561">
    <property type="entry name" value="adh_short_C2"/>
    <property type="match status" value="1"/>
</dbReference>
<dbReference type="PRINTS" id="PR00081">
    <property type="entry name" value="GDHRDH"/>
</dbReference>
<accession>A0A6C1C0H8</accession>